<dbReference type="InterPro" id="IPR006015">
    <property type="entry name" value="Universal_stress_UspA"/>
</dbReference>
<dbReference type="PANTHER" id="PTHR46553:SF3">
    <property type="entry name" value="ADENINE NUCLEOTIDE ALPHA HYDROLASES-LIKE SUPERFAMILY PROTEIN"/>
    <property type="match status" value="1"/>
</dbReference>
<dbReference type="Gene3D" id="3.40.50.620">
    <property type="entry name" value="HUPs"/>
    <property type="match status" value="2"/>
</dbReference>
<gene>
    <name evidence="3" type="ORF">GCM10010121_001160</name>
</gene>
<comment type="caution">
    <text evidence="3">The sequence shown here is derived from an EMBL/GenBank/DDBJ whole genome shotgun (WGS) entry which is preliminary data.</text>
</comment>
<keyword evidence="4" id="KW-1185">Reference proteome</keyword>
<evidence type="ECO:0000313" key="4">
    <source>
        <dbReference type="Proteomes" id="UP000657574"/>
    </source>
</evidence>
<reference evidence="3" key="2">
    <citation type="submission" date="2020-09" db="EMBL/GenBank/DDBJ databases">
        <authorList>
            <person name="Sun Q."/>
            <person name="Ohkuma M."/>
        </authorList>
    </citation>
    <scope>NUCLEOTIDE SEQUENCE</scope>
    <source>
        <strain evidence="3">JCM 3086</strain>
    </source>
</reference>
<feature type="domain" description="UspA" evidence="2">
    <location>
        <begin position="166"/>
        <end position="304"/>
    </location>
</feature>
<dbReference type="PANTHER" id="PTHR46553">
    <property type="entry name" value="ADENINE NUCLEOTIDE ALPHA HYDROLASES-LIKE SUPERFAMILY PROTEIN"/>
    <property type="match status" value="1"/>
</dbReference>
<feature type="domain" description="UspA" evidence="2">
    <location>
        <begin position="27"/>
        <end position="150"/>
    </location>
</feature>
<organism evidence="3 4">
    <name type="scientific">Streptomyces brasiliensis</name>
    <dbReference type="NCBI Taxonomy" id="1954"/>
    <lineage>
        <taxon>Bacteria</taxon>
        <taxon>Bacillati</taxon>
        <taxon>Actinomycetota</taxon>
        <taxon>Actinomycetes</taxon>
        <taxon>Kitasatosporales</taxon>
        <taxon>Streptomycetaceae</taxon>
        <taxon>Streptomyces</taxon>
    </lineage>
</organism>
<protein>
    <submittedName>
        <fullName evidence="3">Universal stress protein</fullName>
    </submittedName>
</protein>
<dbReference type="PRINTS" id="PR01438">
    <property type="entry name" value="UNVRSLSTRESS"/>
</dbReference>
<comment type="similarity">
    <text evidence="1">Belongs to the universal stress protein A family.</text>
</comment>
<dbReference type="InterPro" id="IPR006016">
    <property type="entry name" value="UspA"/>
</dbReference>
<dbReference type="AlphaFoldDB" id="A0A917JZH7"/>
<evidence type="ECO:0000259" key="2">
    <source>
        <dbReference type="Pfam" id="PF00582"/>
    </source>
</evidence>
<dbReference type="Proteomes" id="UP000657574">
    <property type="component" value="Unassembled WGS sequence"/>
</dbReference>
<sequence length="307" mass="32843">MTRVRVKPERSVFIRSGRKAVVVMRLPLVVGVDGSRFSLHAVDWAIDEAARHGLPLRLVNASLWEHYEGRPTADDIVDAAAERVRRRNPDVKVDTEVLPADPVDALLHEGRNATIVVTGSRGRGGLKGMLLGSVSLAVAGRASGPVVVVRGERTEGDGAEPDGARRPVVLGAGDPGTSGAATWFAFREAAARGCGLEIVRAWRRPAHVTAEHPLIAGDPAHGHQERASLLIDALLRGPVTEYPDVRVHRSVVEGLTRQVLLQRSATADLLVLGVRRSHSRGGLQLGRVAHAVLHHAECPVAVVPELP</sequence>
<dbReference type="InterPro" id="IPR014729">
    <property type="entry name" value="Rossmann-like_a/b/a_fold"/>
</dbReference>
<evidence type="ECO:0000256" key="1">
    <source>
        <dbReference type="ARBA" id="ARBA00008791"/>
    </source>
</evidence>
<reference evidence="3" key="1">
    <citation type="journal article" date="2014" name="Int. J. Syst. Evol. Microbiol.">
        <title>Complete genome sequence of Corynebacterium casei LMG S-19264T (=DSM 44701T), isolated from a smear-ripened cheese.</title>
        <authorList>
            <consortium name="US DOE Joint Genome Institute (JGI-PGF)"/>
            <person name="Walter F."/>
            <person name="Albersmeier A."/>
            <person name="Kalinowski J."/>
            <person name="Ruckert C."/>
        </authorList>
    </citation>
    <scope>NUCLEOTIDE SEQUENCE</scope>
    <source>
        <strain evidence="3">JCM 3086</strain>
    </source>
</reference>
<dbReference type="Pfam" id="PF00582">
    <property type="entry name" value="Usp"/>
    <property type="match status" value="2"/>
</dbReference>
<dbReference type="SUPFAM" id="SSF52402">
    <property type="entry name" value="Adenine nucleotide alpha hydrolases-like"/>
    <property type="match status" value="2"/>
</dbReference>
<evidence type="ECO:0000313" key="3">
    <source>
        <dbReference type="EMBL" id="GGI94550.1"/>
    </source>
</evidence>
<dbReference type="EMBL" id="BMQA01000001">
    <property type="protein sequence ID" value="GGI94550.1"/>
    <property type="molecule type" value="Genomic_DNA"/>
</dbReference>
<proteinExistence type="inferred from homology"/>
<name>A0A917JZH7_9ACTN</name>
<accession>A0A917JZH7</accession>